<protein>
    <recommendedName>
        <fullName evidence="2">HTH CENPB-type domain-containing protein</fullName>
    </recommendedName>
</protein>
<dbReference type="Ensembl" id="ENSSFAT00005030518.1">
    <property type="protein sequence ID" value="ENSSFAP00005029437.1"/>
    <property type="gene ID" value="ENSSFAG00005014966.1"/>
</dbReference>
<dbReference type="AlphaFoldDB" id="A0A672HK58"/>
<accession>A0A672HK58</accession>
<sequence>MVRSYKRKTERGSAAPDVMLRAVRQVALGHKSIRSTAKDFNVNYRTLARYCKTFTPAEIQGQTAITTTVVGYKSPRQVFSTEMELQLDNYVKRSSDIYFGLSPSEVRKLAYEFAAAKGLKFLETWSDKEKASAEWFTGFLKRHPALFLRKPEAASLARATAFNKENVKSFLTI</sequence>
<dbReference type="PROSITE" id="PS51253">
    <property type="entry name" value="HTH_CENPB"/>
    <property type="match status" value="1"/>
</dbReference>
<proteinExistence type="predicted"/>
<feature type="domain" description="HTH CENPB-type" evidence="2">
    <location>
        <begin position="71"/>
        <end position="149"/>
    </location>
</feature>
<evidence type="ECO:0000259" key="2">
    <source>
        <dbReference type="PROSITE" id="PS51253"/>
    </source>
</evidence>
<evidence type="ECO:0000256" key="1">
    <source>
        <dbReference type="ARBA" id="ARBA00023125"/>
    </source>
</evidence>
<evidence type="ECO:0000313" key="4">
    <source>
        <dbReference type="Proteomes" id="UP000472267"/>
    </source>
</evidence>
<dbReference type="InterPro" id="IPR006600">
    <property type="entry name" value="HTH_CenpB_DNA-bd_dom"/>
</dbReference>
<dbReference type="GO" id="GO:0003677">
    <property type="term" value="F:DNA binding"/>
    <property type="evidence" value="ECO:0007669"/>
    <property type="project" value="UniProtKB-KW"/>
</dbReference>
<name>A0A672HK58_SALFA</name>
<dbReference type="InParanoid" id="A0A672HK58"/>
<dbReference type="Pfam" id="PF03221">
    <property type="entry name" value="HTH_Tnp_Tc5"/>
    <property type="match status" value="1"/>
</dbReference>
<reference evidence="3" key="2">
    <citation type="submission" date="2025-08" db="UniProtKB">
        <authorList>
            <consortium name="Ensembl"/>
        </authorList>
    </citation>
    <scope>IDENTIFICATION</scope>
</reference>
<keyword evidence="4" id="KW-1185">Reference proteome</keyword>
<reference evidence="3" key="1">
    <citation type="submission" date="2019-06" db="EMBL/GenBank/DDBJ databases">
        <authorList>
            <consortium name="Wellcome Sanger Institute Data Sharing"/>
        </authorList>
    </citation>
    <scope>NUCLEOTIDE SEQUENCE [LARGE SCALE GENOMIC DNA]</scope>
</reference>
<dbReference type="Proteomes" id="UP000472267">
    <property type="component" value="Chromosome 16"/>
</dbReference>
<evidence type="ECO:0000313" key="3">
    <source>
        <dbReference type="Ensembl" id="ENSSFAP00005029437.1"/>
    </source>
</evidence>
<keyword evidence="1" id="KW-0238">DNA-binding</keyword>
<organism evidence="3 4">
    <name type="scientific">Salarias fasciatus</name>
    <name type="common">Jewelled blenny</name>
    <name type="synonym">Blennius fasciatus</name>
    <dbReference type="NCBI Taxonomy" id="181472"/>
    <lineage>
        <taxon>Eukaryota</taxon>
        <taxon>Metazoa</taxon>
        <taxon>Chordata</taxon>
        <taxon>Craniata</taxon>
        <taxon>Vertebrata</taxon>
        <taxon>Euteleostomi</taxon>
        <taxon>Actinopterygii</taxon>
        <taxon>Neopterygii</taxon>
        <taxon>Teleostei</taxon>
        <taxon>Neoteleostei</taxon>
        <taxon>Acanthomorphata</taxon>
        <taxon>Ovalentaria</taxon>
        <taxon>Blenniimorphae</taxon>
        <taxon>Blenniiformes</taxon>
        <taxon>Blennioidei</taxon>
        <taxon>Blenniidae</taxon>
        <taxon>Salariinae</taxon>
        <taxon>Salarias</taxon>
    </lineage>
</organism>
<reference evidence="3" key="3">
    <citation type="submission" date="2025-09" db="UniProtKB">
        <authorList>
            <consortium name="Ensembl"/>
        </authorList>
    </citation>
    <scope>IDENTIFICATION</scope>
</reference>
<dbReference type="OMA" id="HVDIMEY"/>